<dbReference type="CDD" id="cd00609">
    <property type="entry name" value="AAT_like"/>
    <property type="match status" value="1"/>
</dbReference>
<dbReference type="Pfam" id="PF00155">
    <property type="entry name" value="Aminotran_1_2"/>
    <property type="match status" value="1"/>
</dbReference>
<dbReference type="InterPro" id="IPR051926">
    <property type="entry name" value="Ala_Aminotransferase"/>
</dbReference>
<dbReference type="AlphaFoldDB" id="A0A7C4JRZ5"/>
<evidence type="ECO:0000256" key="6">
    <source>
        <dbReference type="ARBA" id="ARBA00026106"/>
    </source>
</evidence>
<accession>A0A7C4JRZ5</accession>
<name>A0A7C4JRZ5_9BACT</name>
<dbReference type="InterPro" id="IPR004839">
    <property type="entry name" value="Aminotransferase_I/II_large"/>
</dbReference>
<dbReference type="Gene3D" id="3.90.1150.10">
    <property type="entry name" value="Aspartate Aminotransferase, domain 1"/>
    <property type="match status" value="1"/>
</dbReference>
<dbReference type="InterPro" id="IPR015424">
    <property type="entry name" value="PyrdxlP-dep_Trfase"/>
</dbReference>
<evidence type="ECO:0000256" key="1">
    <source>
        <dbReference type="ARBA" id="ARBA00001933"/>
    </source>
</evidence>
<evidence type="ECO:0000256" key="2">
    <source>
        <dbReference type="ARBA" id="ARBA00007441"/>
    </source>
</evidence>
<evidence type="ECO:0000313" key="8">
    <source>
        <dbReference type="EMBL" id="HGQ86493.1"/>
    </source>
</evidence>
<evidence type="ECO:0000256" key="3">
    <source>
        <dbReference type="ARBA" id="ARBA00022576"/>
    </source>
</evidence>
<evidence type="ECO:0000256" key="4">
    <source>
        <dbReference type="ARBA" id="ARBA00022679"/>
    </source>
</evidence>
<dbReference type="NCBIfam" id="TIGR01265">
    <property type="entry name" value="tyr_nico_aTase"/>
    <property type="match status" value="1"/>
</dbReference>
<dbReference type="PANTHER" id="PTHR43488">
    <property type="entry name" value="GLUTAMATE-PYRUVATE AMINOTRANSFERASE ALAA"/>
    <property type="match status" value="1"/>
</dbReference>
<keyword evidence="3 8" id="KW-0032">Aminotransferase</keyword>
<dbReference type="PANTHER" id="PTHR43488:SF2">
    <property type="entry name" value="GLUTAMATE-PYRUVATE AMINOTRANSFERASE ALAA"/>
    <property type="match status" value="1"/>
</dbReference>
<dbReference type="GO" id="GO:0030170">
    <property type="term" value="F:pyridoxal phosphate binding"/>
    <property type="evidence" value="ECO:0007669"/>
    <property type="project" value="InterPro"/>
</dbReference>
<dbReference type="InterPro" id="IPR005958">
    <property type="entry name" value="TyrNic_aminoTrfase"/>
</dbReference>
<keyword evidence="4 8" id="KW-0808">Transferase</keyword>
<dbReference type="SUPFAM" id="SSF53383">
    <property type="entry name" value="PLP-dependent transferases"/>
    <property type="match status" value="1"/>
</dbReference>
<sequence length="400" mass="45467">MGKDKIKPAFRTLQVEYAIRDIVEASEEAKKRGKDLIYLNIGDPVKYGFKTPKSIIEAVCKALQKNYNSYSESSGIPEAIKAIEANALKRGIKPVDIYITQGASEAIEFAISALVNSEENILLPCPCYPLYQAIVSKFRIEARYYLLDEDKNWEPDIESIEPLIDKKTRAIVIINPNNPTGAIYSKETLERIVEIAKRYNLVILSDEIYDQYILEDNLKYVSIASLSDEVPVITFNGLSKNYFAPGFRIGWGIISGPKDLLEDYIEAIHKLARTRLCAPHPLQYAIPVALNNENHYIKEVIQMLRRRRDILVEGLNQIPSISCVKPLGAFYAFPRLEIPHIDDLEFTKKLILEEGVVVVHGSGFGQKPGTKHFRIIFLPEEKILEEALERIERFIKKLIS</sequence>
<keyword evidence="5" id="KW-0663">Pyridoxal phosphate</keyword>
<dbReference type="EC" id="2.6.1.2" evidence="6"/>
<comment type="cofactor">
    <cofactor evidence="1">
        <name>pyridoxal 5'-phosphate</name>
        <dbReference type="ChEBI" id="CHEBI:597326"/>
    </cofactor>
</comment>
<organism evidence="8">
    <name type="scientific">Thermodesulfobacterium geofontis</name>
    <dbReference type="NCBI Taxonomy" id="1295609"/>
    <lineage>
        <taxon>Bacteria</taxon>
        <taxon>Pseudomonadati</taxon>
        <taxon>Thermodesulfobacteriota</taxon>
        <taxon>Thermodesulfobacteria</taxon>
        <taxon>Thermodesulfobacteriales</taxon>
        <taxon>Thermodesulfobacteriaceae</taxon>
        <taxon>Thermodesulfobacterium</taxon>
    </lineage>
</organism>
<dbReference type="GO" id="GO:0006520">
    <property type="term" value="P:amino acid metabolic process"/>
    <property type="evidence" value="ECO:0007669"/>
    <property type="project" value="InterPro"/>
</dbReference>
<dbReference type="GO" id="GO:0004021">
    <property type="term" value="F:L-alanine:2-oxoglutarate aminotransferase activity"/>
    <property type="evidence" value="ECO:0007669"/>
    <property type="project" value="UniProtKB-EC"/>
</dbReference>
<feature type="domain" description="Aminotransferase class I/classII large" evidence="7">
    <location>
        <begin position="35"/>
        <end position="391"/>
    </location>
</feature>
<reference evidence="8" key="1">
    <citation type="journal article" date="2020" name="mSystems">
        <title>Genome- and Community-Level Interaction Insights into Carbon Utilization and Element Cycling Functions of Hydrothermarchaeota in Hydrothermal Sediment.</title>
        <authorList>
            <person name="Zhou Z."/>
            <person name="Liu Y."/>
            <person name="Xu W."/>
            <person name="Pan J."/>
            <person name="Luo Z.H."/>
            <person name="Li M."/>
        </authorList>
    </citation>
    <scope>NUCLEOTIDE SEQUENCE [LARGE SCALE GENOMIC DNA]</scope>
    <source>
        <strain evidence="8">SpSt-6</strain>
    </source>
</reference>
<gene>
    <name evidence="8" type="ORF">ENT66_09640</name>
</gene>
<dbReference type="Gene3D" id="3.40.640.10">
    <property type="entry name" value="Type I PLP-dependent aspartate aminotransferase-like (Major domain)"/>
    <property type="match status" value="1"/>
</dbReference>
<dbReference type="InterPro" id="IPR015422">
    <property type="entry name" value="PyrdxlP-dep_Trfase_small"/>
</dbReference>
<comment type="similarity">
    <text evidence="2">Belongs to the class-I pyridoxal-phosphate-dependent aminotransferase family.</text>
</comment>
<dbReference type="PIRSF" id="PIRSF000517">
    <property type="entry name" value="Tyr_transaminase"/>
    <property type="match status" value="1"/>
</dbReference>
<dbReference type="InterPro" id="IPR015421">
    <property type="entry name" value="PyrdxlP-dep_Trfase_major"/>
</dbReference>
<proteinExistence type="inferred from homology"/>
<evidence type="ECO:0000256" key="5">
    <source>
        <dbReference type="ARBA" id="ARBA00022898"/>
    </source>
</evidence>
<evidence type="ECO:0000259" key="7">
    <source>
        <dbReference type="Pfam" id="PF00155"/>
    </source>
</evidence>
<protein>
    <recommendedName>
        <fullName evidence="6">alanine transaminase</fullName>
        <ecNumber evidence="6">2.6.1.2</ecNumber>
    </recommendedName>
</protein>
<dbReference type="EMBL" id="DSZN01000145">
    <property type="protein sequence ID" value="HGQ86493.1"/>
    <property type="molecule type" value="Genomic_DNA"/>
</dbReference>
<comment type="caution">
    <text evidence="8">The sequence shown here is derived from an EMBL/GenBank/DDBJ whole genome shotgun (WGS) entry which is preliminary data.</text>
</comment>